<proteinExistence type="predicted"/>
<evidence type="ECO:0000313" key="3">
    <source>
        <dbReference type="Proteomes" id="UP000023152"/>
    </source>
</evidence>
<keyword evidence="1" id="KW-0812">Transmembrane</keyword>
<evidence type="ECO:0000256" key="1">
    <source>
        <dbReference type="SAM" id="Phobius"/>
    </source>
</evidence>
<name>X6N3N0_RETFI</name>
<gene>
    <name evidence="2" type="ORF">RFI_16534</name>
</gene>
<dbReference type="Proteomes" id="UP000023152">
    <property type="component" value="Unassembled WGS sequence"/>
</dbReference>
<feature type="transmembrane region" description="Helical" evidence="1">
    <location>
        <begin position="231"/>
        <end position="254"/>
    </location>
</feature>
<keyword evidence="1" id="KW-0472">Membrane</keyword>
<evidence type="ECO:0000313" key="2">
    <source>
        <dbReference type="EMBL" id="ETO20686.1"/>
    </source>
</evidence>
<keyword evidence="3" id="KW-1185">Reference proteome</keyword>
<protein>
    <submittedName>
        <fullName evidence="2">Uncharacterized protein</fullName>
    </submittedName>
</protein>
<dbReference type="AlphaFoldDB" id="X6N3N0"/>
<reference evidence="2 3" key="1">
    <citation type="journal article" date="2013" name="Curr. Biol.">
        <title>The Genome of the Foraminiferan Reticulomyxa filosa.</title>
        <authorList>
            <person name="Glockner G."/>
            <person name="Hulsmann N."/>
            <person name="Schleicher M."/>
            <person name="Noegel A.A."/>
            <person name="Eichinger L."/>
            <person name="Gallinger C."/>
            <person name="Pawlowski J."/>
            <person name="Sierra R."/>
            <person name="Euteneuer U."/>
            <person name="Pillet L."/>
            <person name="Moustafa A."/>
            <person name="Platzer M."/>
            <person name="Groth M."/>
            <person name="Szafranski K."/>
            <person name="Schliwa M."/>
        </authorList>
    </citation>
    <scope>NUCLEOTIDE SEQUENCE [LARGE SCALE GENOMIC DNA]</scope>
</reference>
<dbReference type="OrthoDB" id="10266592at2759"/>
<organism evidence="2 3">
    <name type="scientific">Reticulomyxa filosa</name>
    <dbReference type="NCBI Taxonomy" id="46433"/>
    <lineage>
        <taxon>Eukaryota</taxon>
        <taxon>Sar</taxon>
        <taxon>Rhizaria</taxon>
        <taxon>Retaria</taxon>
        <taxon>Foraminifera</taxon>
        <taxon>Monothalamids</taxon>
        <taxon>Reticulomyxidae</taxon>
        <taxon>Reticulomyxa</taxon>
    </lineage>
</organism>
<keyword evidence="1" id="KW-1133">Transmembrane helix</keyword>
<accession>X6N3N0</accession>
<sequence>MQCIYFKKLTNNLKDQNFVTRFKKKRKKLVHCVQRFFGGISKNFLSFGGNKMTRMRPLLLLALFVIHCGQSVKDWLLNDIYSYPNVTLTKCKINDLPCLELSNGLISRKFLISPNFATIEYNTHLQEPYNAGIRAITPEGHVGLNGKTYGVGGIEFKSNITHTYLNLSWITANNVQTNTSFTLQFVSYQTSTTLYKPYEFRLKKKKKKKKRTRHSPKDIPWPPLGLALEVIFAPVNVPIDIQVVILTFFFFFFFKQIKINIRIHIYIVDNIRVKVRYEMLQGMPIMTKMLSVYSLNATDTQNVWLTYMEPEMLCVNPPFSSGTWGGYPNGLLMIDTDIAHSSEIQWFTEAGQSSSPGSMQPCVRVYYAPQSEQSAWAVRLAPELPGTENGWFDSFRVLEVLTDSKSIGDMERLGLAQRRMMKYLTPCVMENPIYVEVTSVDTEIVSRMIDQCNETGIACL</sequence>
<comment type="caution">
    <text evidence="2">The sequence shown here is derived from an EMBL/GenBank/DDBJ whole genome shotgun (WGS) entry which is preliminary data.</text>
</comment>
<dbReference type="EMBL" id="ASPP01012355">
    <property type="protein sequence ID" value="ETO20686.1"/>
    <property type="molecule type" value="Genomic_DNA"/>
</dbReference>